<accession>A0A7C8U2A2</accession>
<comment type="caution">
    <text evidence="1">The sequence shown here is derived from an EMBL/GenBank/DDBJ whole genome shotgun (WGS) entry which is preliminary data.</text>
</comment>
<organism evidence="1 2">
    <name type="scientific">Orbilia oligospora</name>
    <name type="common">Nematode-trapping fungus</name>
    <name type="synonym">Arthrobotrys oligospora</name>
    <dbReference type="NCBI Taxonomy" id="2813651"/>
    <lineage>
        <taxon>Eukaryota</taxon>
        <taxon>Fungi</taxon>
        <taxon>Dikarya</taxon>
        <taxon>Ascomycota</taxon>
        <taxon>Pezizomycotina</taxon>
        <taxon>Orbiliomycetes</taxon>
        <taxon>Orbiliales</taxon>
        <taxon>Orbiliaceae</taxon>
        <taxon>Orbilia</taxon>
    </lineage>
</organism>
<sequence>MMGLSSEAIIAIVAIVLGLPLLFIGIYQLYHQMRALRNQRIFAVASHNNPRVHSLGIDYGGGRYPILSLHTYHSSATHTQGYSHQVQTQTSVHLNSRFSAVRTESFRRDF</sequence>
<gene>
    <name evidence="1" type="ORF">EYR41_008756</name>
</gene>
<reference evidence="1 2" key="1">
    <citation type="submission" date="2019-03" db="EMBL/GenBank/DDBJ databases">
        <title>Nematode-trapping fungi genome.</title>
        <authorList>
            <person name="Vidal-Diez De Ulzurrun G."/>
        </authorList>
    </citation>
    <scope>NUCLEOTIDE SEQUENCE [LARGE SCALE GENOMIC DNA]</scope>
    <source>
        <strain evidence="1 2">TWF154</strain>
    </source>
</reference>
<protein>
    <submittedName>
        <fullName evidence="1">Uncharacterized protein</fullName>
    </submittedName>
</protein>
<evidence type="ECO:0000313" key="2">
    <source>
        <dbReference type="Proteomes" id="UP000297595"/>
    </source>
</evidence>
<dbReference type="EMBL" id="SOZJ01000005">
    <property type="protein sequence ID" value="TGJ67183.1"/>
    <property type="molecule type" value="Genomic_DNA"/>
</dbReference>
<dbReference type="Proteomes" id="UP000297595">
    <property type="component" value="Unassembled WGS sequence"/>
</dbReference>
<evidence type="ECO:0000313" key="1">
    <source>
        <dbReference type="EMBL" id="TGJ67183.1"/>
    </source>
</evidence>
<name>A0A7C8U2A2_ORBOL</name>
<dbReference type="AlphaFoldDB" id="A0A7C8U2A2"/>
<proteinExistence type="predicted"/>